<reference evidence="5" key="2">
    <citation type="submission" date="2025-09" db="UniProtKB">
        <authorList>
            <consortium name="Ensembl"/>
        </authorList>
    </citation>
    <scope>IDENTIFICATION</scope>
</reference>
<dbReference type="Pfam" id="PF05186">
    <property type="entry name" value="Dpy-30"/>
    <property type="match status" value="1"/>
</dbReference>
<dbReference type="InterPro" id="IPR036291">
    <property type="entry name" value="NAD(P)-bd_dom_sf"/>
</dbReference>
<proteinExistence type="predicted"/>
<dbReference type="CDD" id="cd22967">
    <property type="entry name" value="DD_AK7"/>
    <property type="match status" value="1"/>
</dbReference>
<evidence type="ECO:0000256" key="1">
    <source>
        <dbReference type="ARBA" id="ARBA00022679"/>
    </source>
</evidence>
<dbReference type="InterPro" id="IPR047499">
    <property type="entry name" value="DD_AK7"/>
</dbReference>
<evidence type="ECO:0000313" key="5">
    <source>
        <dbReference type="Ensembl" id="ENSCCRP00000008584.2"/>
    </source>
</evidence>
<dbReference type="Gene3D" id="1.20.890.10">
    <property type="entry name" value="cAMP-dependent protein kinase regulatory subunit, dimerization-anchoring domain"/>
    <property type="match status" value="1"/>
</dbReference>
<evidence type="ECO:0000256" key="4">
    <source>
        <dbReference type="SAM" id="MobiDB-lite"/>
    </source>
</evidence>
<dbReference type="Gene3D" id="3.40.50.300">
    <property type="entry name" value="P-loop containing nucleotide triphosphate hydrolases"/>
    <property type="match status" value="1"/>
</dbReference>
<dbReference type="Gene3D" id="3.40.50.720">
    <property type="entry name" value="NAD(P)-binding Rossmann-like Domain"/>
    <property type="match status" value="1"/>
</dbReference>
<protein>
    <submittedName>
        <fullName evidence="5">Adenylate kinase 7b</fullName>
    </submittedName>
</protein>
<dbReference type="SUPFAM" id="SSF51735">
    <property type="entry name" value="NAD(P)-binding Rossmann-fold domains"/>
    <property type="match status" value="1"/>
</dbReference>
<dbReference type="PANTHER" id="PTHR23359">
    <property type="entry name" value="NUCLEOTIDE KINASE"/>
    <property type="match status" value="1"/>
</dbReference>
<name>A0A8C0YDC0_CYPCA</name>
<keyword evidence="1" id="KW-0808">Transferase</keyword>
<sequence length="725" mass="83628">MADKTGEMAQNTRRVFINDIGNYTSKNIARFLDSCVVGASLVDPGEADVEEDDDRLHDEQPKLKSATFQIVGTVSSQTEEKCSFIAEEYSNLKREDLLHHLMKCDVVIYDITQNADQIDEAQWAVSALYEEMDQFSGPKMFILVSTIMTWTMTKPADKDNPEIPFTEEHYRRRKAHPNFHDHIGLEKLVVKLGKTKSSQFSTYVVASGLQYGMGEHIFHLFFKMSWLGEVSQVPIFGDGSNIIPTIHINDLAGIIQNIIDHTPKSQYFVAVDDSKNTMEDIIKAVTLVLGPGKTQNVSKEEIYLTRDLMQTDIDSLLVNLCIEATYLKENFNIQWVSETGMVENIEQITEEYKQTRGLLPLRICILGPPAVGKSTIAERICKHYKLHHVKLKETITETLENLESCVGMEDEENDQSEAQEFLDTLKENMNQNGGRLDDQYVIRIMRDKLRTKPCMNQGFVLDGFPKTYEQAKELFTGDEEPEDLQSKHEKKIIPEFVFFVDATDVFLKTRVLNLPETAVEGTSYTPEQFLRRLANFRERNVEDETLLNYFEDLEIHPEHLEITSNDDSEYLLIIEKVCKKVGKPKNYGIVLEEVEEGERRQAEQQLKERAAQRAEAERREEEEAQQRDKCWGEWNQQLVEVKRQEHDLLESQSELLRNYLMKDVMPTLTQGLIECCRIRPDDPIDFLVGHLNNTYKINLFFWKNCKIVALCIFQAEYLLKNNPEG</sequence>
<keyword evidence="6" id="KW-1185">Reference proteome</keyword>
<dbReference type="CDD" id="cd01428">
    <property type="entry name" value="ADK"/>
    <property type="match status" value="1"/>
</dbReference>
<dbReference type="OMA" id="GHVEDDF"/>
<dbReference type="Ensembl" id="ENSCCRT00000009412.2">
    <property type="protein sequence ID" value="ENSCCRP00000008584.2"/>
    <property type="gene ID" value="ENSCCRG00000004914.2"/>
</dbReference>
<accession>A0A8C0YDC0</accession>
<dbReference type="AlphaFoldDB" id="A0A8C0YDC0"/>
<dbReference type="Pfam" id="PF00406">
    <property type="entry name" value="ADK"/>
    <property type="match status" value="1"/>
</dbReference>
<dbReference type="GO" id="GO:0005524">
    <property type="term" value="F:ATP binding"/>
    <property type="evidence" value="ECO:0007669"/>
    <property type="project" value="InterPro"/>
</dbReference>
<evidence type="ECO:0000256" key="2">
    <source>
        <dbReference type="ARBA" id="ARBA00022741"/>
    </source>
</evidence>
<evidence type="ECO:0000256" key="3">
    <source>
        <dbReference type="ARBA" id="ARBA00022777"/>
    </source>
</evidence>
<dbReference type="GeneTree" id="ENSGT00390000015102"/>
<dbReference type="Proteomes" id="UP001108240">
    <property type="component" value="Unplaced"/>
</dbReference>
<organism evidence="5 6">
    <name type="scientific">Cyprinus carpio carpio</name>
    <dbReference type="NCBI Taxonomy" id="630221"/>
    <lineage>
        <taxon>Eukaryota</taxon>
        <taxon>Metazoa</taxon>
        <taxon>Chordata</taxon>
        <taxon>Craniata</taxon>
        <taxon>Vertebrata</taxon>
        <taxon>Euteleostomi</taxon>
        <taxon>Actinopterygii</taxon>
        <taxon>Neopterygii</taxon>
        <taxon>Teleostei</taxon>
        <taxon>Ostariophysi</taxon>
        <taxon>Cypriniformes</taxon>
        <taxon>Cyprinidae</taxon>
        <taxon>Cyprininae</taxon>
        <taxon>Cyprinus</taxon>
    </lineage>
</organism>
<dbReference type="PRINTS" id="PR00094">
    <property type="entry name" value="ADENYLTKNASE"/>
</dbReference>
<dbReference type="GO" id="GO:0019205">
    <property type="term" value="F:nucleobase-containing compound kinase activity"/>
    <property type="evidence" value="ECO:0007669"/>
    <property type="project" value="InterPro"/>
</dbReference>
<dbReference type="InterPro" id="IPR007858">
    <property type="entry name" value="Dpy-30_motif"/>
</dbReference>
<keyword evidence="3" id="KW-0418">Kinase</keyword>
<dbReference type="GO" id="GO:0006139">
    <property type="term" value="P:nucleobase-containing compound metabolic process"/>
    <property type="evidence" value="ECO:0007669"/>
    <property type="project" value="InterPro"/>
</dbReference>
<keyword evidence="2" id="KW-0547">Nucleotide-binding</keyword>
<feature type="region of interest" description="Disordered" evidence="4">
    <location>
        <begin position="602"/>
        <end position="622"/>
    </location>
</feature>
<evidence type="ECO:0000313" key="6">
    <source>
        <dbReference type="Proteomes" id="UP001108240"/>
    </source>
</evidence>
<dbReference type="InterPro" id="IPR000850">
    <property type="entry name" value="Adenylat/UMP-CMP_kin"/>
</dbReference>
<dbReference type="SUPFAM" id="SSF52540">
    <property type="entry name" value="P-loop containing nucleoside triphosphate hydrolases"/>
    <property type="match status" value="1"/>
</dbReference>
<dbReference type="InterPro" id="IPR027417">
    <property type="entry name" value="P-loop_NTPase"/>
</dbReference>
<reference evidence="5" key="1">
    <citation type="submission" date="2025-08" db="UniProtKB">
        <authorList>
            <consortium name="Ensembl"/>
        </authorList>
    </citation>
    <scope>IDENTIFICATION</scope>
</reference>